<evidence type="ECO:0000313" key="1">
    <source>
        <dbReference type="EMBL" id="WAR22498.1"/>
    </source>
</evidence>
<reference evidence="1" key="1">
    <citation type="submission" date="2022-11" db="EMBL/GenBank/DDBJ databases">
        <title>Centuries of genome instability and evolution in soft-shell clam transmissible cancer (bioRxiv).</title>
        <authorList>
            <person name="Hart S.F.M."/>
            <person name="Yonemitsu M.A."/>
            <person name="Giersch R.M."/>
            <person name="Beal B.F."/>
            <person name="Arriagada G."/>
            <person name="Davis B.W."/>
            <person name="Ostrander E.A."/>
            <person name="Goff S.P."/>
            <person name="Metzger M.J."/>
        </authorList>
    </citation>
    <scope>NUCLEOTIDE SEQUENCE</scope>
    <source>
        <strain evidence="1">MELC-2E11</strain>
        <tissue evidence="1">Siphon/mantle</tissue>
    </source>
</reference>
<dbReference type="EMBL" id="CP111023">
    <property type="protein sequence ID" value="WAR22498.1"/>
    <property type="molecule type" value="Genomic_DNA"/>
</dbReference>
<keyword evidence="2" id="KW-1185">Reference proteome</keyword>
<dbReference type="Proteomes" id="UP001164746">
    <property type="component" value="Chromosome 12"/>
</dbReference>
<proteinExistence type="predicted"/>
<accession>A0ABY7FJY2</accession>
<sequence>MEVNSLFHYLEKIVTDMLANPGSTKCLYAEDGSRFFKFASLIFEDMDVKDPQSLYLREALRGFRKSYGSRSADVCLYYVFQFIKVAQHLQPQLLNADLARDFRHKGYKSMKGTQLISAENYASTVDEKSTWKQSIFTVLNQTVVISEIHPALCDLREQEFWDCLYQLTSVLTFDDIVVGQGQIEKYCIDVIEKKIGVLHSASDVSYRPPILETFQRALQHYIQHVSPYHGYIESSTMKMKILTRALDIASVVVNIDCFIQTGRTDNDNVDSL</sequence>
<protein>
    <submittedName>
        <fullName evidence="1">Uncharacterized protein</fullName>
    </submittedName>
</protein>
<name>A0ABY7FJY2_MYAAR</name>
<organism evidence="1 2">
    <name type="scientific">Mya arenaria</name>
    <name type="common">Soft-shell clam</name>
    <dbReference type="NCBI Taxonomy" id="6604"/>
    <lineage>
        <taxon>Eukaryota</taxon>
        <taxon>Metazoa</taxon>
        <taxon>Spiralia</taxon>
        <taxon>Lophotrochozoa</taxon>
        <taxon>Mollusca</taxon>
        <taxon>Bivalvia</taxon>
        <taxon>Autobranchia</taxon>
        <taxon>Heteroconchia</taxon>
        <taxon>Euheterodonta</taxon>
        <taxon>Imparidentia</taxon>
        <taxon>Neoheterodontei</taxon>
        <taxon>Myida</taxon>
        <taxon>Myoidea</taxon>
        <taxon>Myidae</taxon>
        <taxon>Mya</taxon>
    </lineage>
</organism>
<gene>
    <name evidence="1" type="ORF">MAR_016472</name>
</gene>
<evidence type="ECO:0000313" key="2">
    <source>
        <dbReference type="Proteomes" id="UP001164746"/>
    </source>
</evidence>